<dbReference type="Ensembl" id="ENSPMGT00000005241.1">
    <property type="protein sequence ID" value="ENSPMGP00000004940.1"/>
    <property type="gene ID" value="ENSPMGG00000004173.1"/>
</dbReference>
<feature type="transmembrane region" description="Helical" evidence="5">
    <location>
        <begin position="165"/>
        <end position="187"/>
    </location>
</feature>
<dbReference type="STRING" id="409849.ENSPMGP00000004940"/>
<keyword evidence="2 5" id="KW-0812">Transmembrane</keyword>
<dbReference type="Gene3D" id="1.20.1070.10">
    <property type="entry name" value="Rhodopsin 7-helix transmembrane proteins"/>
    <property type="match status" value="1"/>
</dbReference>
<feature type="transmembrane region" description="Helical" evidence="5">
    <location>
        <begin position="6"/>
        <end position="25"/>
    </location>
</feature>
<dbReference type="InterPro" id="IPR000276">
    <property type="entry name" value="GPCR_Rhodpsn"/>
</dbReference>
<organism evidence="7 8">
    <name type="scientific">Periophthalmus magnuspinnatus</name>
    <dbReference type="NCBI Taxonomy" id="409849"/>
    <lineage>
        <taxon>Eukaryota</taxon>
        <taxon>Metazoa</taxon>
        <taxon>Chordata</taxon>
        <taxon>Craniata</taxon>
        <taxon>Vertebrata</taxon>
        <taxon>Euteleostomi</taxon>
        <taxon>Actinopterygii</taxon>
        <taxon>Neopterygii</taxon>
        <taxon>Teleostei</taxon>
        <taxon>Neoteleostei</taxon>
        <taxon>Acanthomorphata</taxon>
        <taxon>Gobiaria</taxon>
        <taxon>Gobiiformes</taxon>
        <taxon>Gobioidei</taxon>
        <taxon>Gobiidae</taxon>
        <taxon>Oxudercinae</taxon>
        <taxon>Periophthalmus</taxon>
    </lineage>
</organism>
<keyword evidence="4 5" id="KW-0472">Membrane</keyword>
<evidence type="ECO:0000259" key="6">
    <source>
        <dbReference type="PROSITE" id="PS50262"/>
    </source>
</evidence>
<feature type="transmembrane region" description="Helical" evidence="5">
    <location>
        <begin position="73"/>
        <end position="95"/>
    </location>
</feature>
<dbReference type="GO" id="GO:0016020">
    <property type="term" value="C:membrane"/>
    <property type="evidence" value="ECO:0007669"/>
    <property type="project" value="UniProtKB-SubCell"/>
</dbReference>
<keyword evidence="8" id="KW-1185">Reference proteome</keyword>
<dbReference type="PROSITE" id="PS50262">
    <property type="entry name" value="G_PROTEIN_RECEP_F1_2"/>
    <property type="match status" value="1"/>
</dbReference>
<dbReference type="InterPro" id="IPR052921">
    <property type="entry name" value="GPCR1_Superfamily_Member"/>
</dbReference>
<dbReference type="SUPFAM" id="SSF81321">
    <property type="entry name" value="Family A G protein-coupled receptor-like"/>
    <property type="match status" value="1"/>
</dbReference>
<reference evidence="7" key="1">
    <citation type="submission" date="2025-08" db="UniProtKB">
        <authorList>
            <consortium name="Ensembl"/>
        </authorList>
    </citation>
    <scope>IDENTIFICATION</scope>
</reference>
<keyword evidence="3 5" id="KW-1133">Transmembrane helix</keyword>
<evidence type="ECO:0000256" key="5">
    <source>
        <dbReference type="SAM" id="Phobius"/>
    </source>
</evidence>
<evidence type="ECO:0000256" key="2">
    <source>
        <dbReference type="ARBA" id="ARBA00022692"/>
    </source>
</evidence>
<dbReference type="CDD" id="cd00637">
    <property type="entry name" value="7tm_classA_rhodopsin-like"/>
    <property type="match status" value="1"/>
</dbReference>
<feature type="transmembrane region" description="Helical" evidence="5">
    <location>
        <begin position="207"/>
        <end position="226"/>
    </location>
</feature>
<evidence type="ECO:0000256" key="4">
    <source>
        <dbReference type="ARBA" id="ARBA00023136"/>
    </source>
</evidence>
<accession>A0A3B3ZK63</accession>
<dbReference type="PANTHER" id="PTHR26451">
    <property type="entry name" value="G_PROTEIN_RECEP_F1_2 DOMAIN-CONTAINING PROTEIN"/>
    <property type="match status" value="1"/>
</dbReference>
<dbReference type="GO" id="GO:0004984">
    <property type="term" value="F:olfactory receptor activity"/>
    <property type="evidence" value="ECO:0007669"/>
    <property type="project" value="TreeGrafter"/>
</dbReference>
<dbReference type="Pfam" id="PF00001">
    <property type="entry name" value="7tm_1"/>
    <property type="match status" value="1"/>
</dbReference>
<dbReference type="AlphaFoldDB" id="A0A3B3ZK63"/>
<dbReference type="Proteomes" id="UP000261520">
    <property type="component" value="Unplaced"/>
</dbReference>
<reference evidence="7" key="2">
    <citation type="submission" date="2025-09" db="UniProtKB">
        <authorList>
            <consortium name="Ensembl"/>
        </authorList>
    </citation>
    <scope>IDENTIFICATION</scope>
</reference>
<evidence type="ECO:0000313" key="8">
    <source>
        <dbReference type="Proteomes" id="UP000261520"/>
    </source>
</evidence>
<evidence type="ECO:0000256" key="3">
    <source>
        <dbReference type="ARBA" id="ARBA00022989"/>
    </source>
</evidence>
<dbReference type="FunFam" id="1.20.1070.10:FF:000096">
    <property type="entry name" value="Odorant receptor 131-2"/>
    <property type="match status" value="1"/>
</dbReference>
<dbReference type="PANTHER" id="PTHR26451:SF991">
    <property type="entry name" value="ODORANT RECEPTOR"/>
    <property type="match status" value="1"/>
</dbReference>
<dbReference type="InterPro" id="IPR017452">
    <property type="entry name" value="GPCR_Rhodpsn_7TM"/>
</dbReference>
<evidence type="ECO:0000256" key="1">
    <source>
        <dbReference type="ARBA" id="ARBA00004370"/>
    </source>
</evidence>
<proteinExistence type="predicted"/>
<dbReference type="PRINTS" id="PR00237">
    <property type="entry name" value="GPCRRHODOPSN"/>
</dbReference>
<dbReference type="GO" id="GO:0005549">
    <property type="term" value="F:odorant binding"/>
    <property type="evidence" value="ECO:0007669"/>
    <property type="project" value="TreeGrafter"/>
</dbReference>
<comment type="subcellular location">
    <subcellularLocation>
        <location evidence="1">Membrane</location>
    </subcellularLocation>
</comment>
<feature type="transmembrane region" description="Helical" evidence="5">
    <location>
        <begin position="116"/>
        <end position="133"/>
    </location>
</feature>
<feature type="transmembrane region" description="Helical" evidence="5">
    <location>
        <begin position="246"/>
        <end position="266"/>
    </location>
</feature>
<name>A0A3B3ZK63_9GOBI</name>
<sequence length="277" mass="31764">IIKVSIVIPLTCMFLGCIIVMLHTFASHRQFLETSRYLLFAYMLINDAFQVISSVVLFVLVVCQIKFPICYCIPLLFVSTATFQNTPLILAAMSLERYIAIVYPLQRPLAWRSDRIWVIILSLWIVSCLFPFIDFSIGKQDPNVDPFSTPVLCKTIKLNSSPIQMLFKAVISILFFAVVAVIILFTYVRILLETKKLRQDRASVNKAMYTVLLHGFQLVLCVLAFTHPITETLVVVHGWQPEDMAFFNYFTFILIPRFLSPLIYGFRDQSLRACIGK</sequence>
<protein>
    <recommendedName>
        <fullName evidence="6">G-protein coupled receptors family 1 profile domain-containing protein</fullName>
    </recommendedName>
</protein>
<feature type="transmembrane region" description="Helical" evidence="5">
    <location>
        <begin position="37"/>
        <end position="61"/>
    </location>
</feature>
<evidence type="ECO:0000313" key="7">
    <source>
        <dbReference type="Ensembl" id="ENSPMGP00000004940.1"/>
    </source>
</evidence>
<dbReference type="GO" id="GO:0004930">
    <property type="term" value="F:G protein-coupled receptor activity"/>
    <property type="evidence" value="ECO:0007669"/>
    <property type="project" value="InterPro"/>
</dbReference>
<feature type="domain" description="G-protein coupled receptors family 1 profile" evidence="6">
    <location>
        <begin position="16"/>
        <end position="264"/>
    </location>
</feature>